<evidence type="ECO:0000259" key="1">
    <source>
        <dbReference type="Pfam" id="PF21882"/>
    </source>
</evidence>
<gene>
    <name evidence="2" type="ORF">GR702_01390</name>
</gene>
<proteinExistence type="predicted"/>
<evidence type="ECO:0000313" key="3">
    <source>
        <dbReference type="Proteomes" id="UP000465810"/>
    </source>
</evidence>
<keyword evidence="3" id="KW-1185">Reference proteome</keyword>
<accession>A0A7X4K6N4</accession>
<dbReference type="Pfam" id="PF21882">
    <property type="entry name" value="Gp53-like_C"/>
    <property type="match status" value="1"/>
</dbReference>
<feature type="domain" description="Putative tail fiber protein gp53-like C-terminal" evidence="1">
    <location>
        <begin position="325"/>
        <end position="401"/>
    </location>
</feature>
<dbReference type="Gene3D" id="2.60.40.3940">
    <property type="match status" value="1"/>
</dbReference>
<comment type="caution">
    <text evidence="2">The sequence shown here is derived from an EMBL/GenBank/DDBJ whole genome shotgun (WGS) entry which is preliminary data.</text>
</comment>
<dbReference type="EMBL" id="WVTD01000001">
    <property type="protein sequence ID" value="MYL96428.1"/>
    <property type="molecule type" value="Genomic_DNA"/>
</dbReference>
<evidence type="ECO:0000313" key="2">
    <source>
        <dbReference type="EMBL" id="MYL96428.1"/>
    </source>
</evidence>
<reference evidence="2 3" key="1">
    <citation type="submission" date="2019-12" db="EMBL/GenBank/DDBJ databases">
        <authorList>
            <person name="Feng G."/>
            <person name="Zhu H."/>
        </authorList>
    </citation>
    <scope>NUCLEOTIDE SEQUENCE [LARGE SCALE GENOMIC DNA]</scope>
    <source>
        <strain evidence="2 3">FGD1</strain>
    </source>
</reference>
<dbReference type="AlphaFoldDB" id="A0A7X4K6N4"/>
<name>A0A7X4K6N4_9SPHN</name>
<protein>
    <recommendedName>
        <fullName evidence="1">Putative tail fiber protein gp53-like C-terminal domain-containing protein</fullName>
    </recommendedName>
</protein>
<dbReference type="InterPro" id="IPR054075">
    <property type="entry name" value="Gp53-like_C"/>
</dbReference>
<sequence length="401" mass="41029">MAALALQLTTAGLAAVTAPDGTAKTVISQLGLTARSFVAAPTLTALPGEFKRLDIASGVAAAPNVAHITAYDTSADVWSANGFGLFLSDGTLFATFSSPQPVLSKAGVAFALMAFDIAFNADVLAEITFSNATFIWPPATEAMRGVARLATQAETDTGTDDQAIVTPRKLKAVRDALFTSLTTSIAAVMAGVTALRGITISGGGLVSGGGNLTADRTLTVSEASAAEIDAGTVGDKVVTPRRLRTVLDNVGSAIDTLRGRTITGGGLVSGGGDLSQSRTLTVTEASAADIVAGTADDKVVTPRRLGPITMVLEENGFLRFFGFQIAWGRFTATANATTNVSFRSDFPTACFSAVVSGVYNPGTGSQDNTPAVIVSTITKAGFSVFSADDENDPTCYIAVGY</sequence>
<organism evidence="2 3">
    <name type="scientific">Novosphingobium silvae</name>
    <dbReference type="NCBI Taxonomy" id="2692619"/>
    <lineage>
        <taxon>Bacteria</taxon>
        <taxon>Pseudomonadati</taxon>
        <taxon>Pseudomonadota</taxon>
        <taxon>Alphaproteobacteria</taxon>
        <taxon>Sphingomonadales</taxon>
        <taxon>Sphingomonadaceae</taxon>
        <taxon>Novosphingobium</taxon>
    </lineage>
</organism>
<dbReference type="RefSeq" id="WP_160984154.1">
    <property type="nucleotide sequence ID" value="NZ_WVTD01000001.1"/>
</dbReference>
<dbReference type="Proteomes" id="UP000465810">
    <property type="component" value="Unassembled WGS sequence"/>
</dbReference>